<accession>A0A196SLF5</accession>
<dbReference type="EMBL" id="LXWW01000013">
    <property type="protein sequence ID" value="OAO17883.1"/>
    <property type="molecule type" value="Genomic_DNA"/>
</dbReference>
<keyword evidence="1" id="KW-0472">Membrane</keyword>
<comment type="caution">
    <text evidence="2">The sequence shown here is derived from an EMBL/GenBank/DDBJ whole genome shotgun (WGS) entry which is preliminary data.</text>
</comment>
<sequence length="236" mass="26264">MPSESSSIYIMSASSDKLSYPFGNSRISVGVGNTIVSFAFFGVGPSVAAYAILKVLEENEETERIIPFSSPITLPATALLVYQVMNLNAWSLLAAGAIYMGYMYLRGNPFPSQLSTTFKNIMWNVSSFISKFIQKSRYTIQDSNNTAIYTVYLPEGTTKSDVSIYWTSTKDNEQSNSFAVYINQPNNTMLKYVECDISYSVNVKQVIVSYSTDGDCEVLKLFIPKHSTQTVMLPVH</sequence>
<gene>
    <name evidence="2" type="ORF">AV274_0339</name>
</gene>
<reference evidence="2 3" key="1">
    <citation type="submission" date="2016-05" db="EMBL/GenBank/DDBJ databases">
        <title>Nuclear genome of Blastocystis sp. subtype 1 NandII.</title>
        <authorList>
            <person name="Gentekaki E."/>
            <person name="Curtis B."/>
            <person name="Stairs C."/>
            <person name="Eme L."/>
            <person name="Herman E."/>
            <person name="Klimes V."/>
            <person name="Arias M.C."/>
            <person name="Elias M."/>
            <person name="Hilliou F."/>
            <person name="Klute M."/>
            <person name="Malik S.-B."/>
            <person name="Pightling A."/>
            <person name="Rachubinski R."/>
            <person name="Salas D."/>
            <person name="Schlacht A."/>
            <person name="Suga H."/>
            <person name="Archibald J."/>
            <person name="Ball S.G."/>
            <person name="Clark G."/>
            <person name="Dacks J."/>
            <person name="Van Der Giezen M."/>
            <person name="Tsaousis A."/>
            <person name="Roger A."/>
        </authorList>
    </citation>
    <scope>NUCLEOTIDE SEQUENCE [LARGE SCALE GENOMIC DNA]</scope>
    <source>
        <strain evidence="3">ATCC 50177 / NandII</strain>
    </source>
</reference>
<organism evidence="2 3">
    <name type="scientific">Blastocystis sp. subtype 1 (strain ATCC 50177 / NandII)</name>
    <dbReference type="NCBI Taxonomy" id="478820"/>
    <lineage>
        <taxon>Eukaryota</taxon>
        <taxon>Sar</taxon>
        <taxon>Stramenopiles</taxon>
        <taxon>Bigyra</taxon>
        <taxon>Opalozoa</taxon>
        <taxon>Opalinata</taxon>
        <taxon>Blastocystidae</taxon>
        <taxon>Blastocystis</taxon>
    </lineage>
</organism>
<proteinExistence type="predicted"/>
<evidence type="ECO:0000256" key="1">
    <source>
        <dbReference type="SAM" id="Phobius"/>
    </source>
</evidence>
<protein>
    <recommendedName>
        <fullName evidence="4">Transmembrane protein</fullName>
    </recommendedName>
</protein>
<dbReference type="Proteomes" id="UP000078348">
    <property type="component" value="Unassembled WGS sequence"/>
</dbReference>
<keyword evidence="3" id="KW-1185">Reference proteome</keyword>
<name>A0A196SLF5_BLAHN</name>
<keyword evidence="1" id="KW-0812">Transmembrane</keyword>
<keyword evidence="1" id="KW-1133">Transmembrane helix</keyword>
<dbReference type="AlphaFoldDB" id="A0A196SLF5"/>
<feature type="transmembrane region" description="Helical" evidence="1">
    <location>
        <begin position="27"/>
        <end position="53"/>
    </location>
</feature>
<evidence type="ECO:0000313" key="2">
    <source>
        <dbReference type="EMBL" id="OAO17883.1"/>
    </source>
</evidence>
<evidence type="ECO:0000313" key="3">
    <source>
        <dbReference type="Proteomes" id="UP000078348"/>
    </source>
</evidence>
<evidence type="ECO:0008006" key="4">
    <source>
        <dbReference type="Google" id="ProtNLM"/>
    </source>
</evidence>